<reference evidence="3" key="1">
    <citation type="journal article" date="2019" name="Sci. Rep.">
        <title>Draft genome of Tanacetum cinerariifolium, the natural source of mosquito coil.</title>
        <authorList>
            <person name="Yamashiro T."/>
            <person name="Shiraishi A."/>
            <person name="Satake H."/>
            <person name="Nakayama K."/>
        </authorList>
    </citation>
    <scope>NUCLEOTIDE SEQUENCE</scope>
</reference>
<sequence length="242" mass="27775">METYCVNMGLKYQNQVLKNRQHGQILNETSNEANIKREINALETRNIDLESSVSRLLVKNEKLNKENKHLKQTYKDLSDFIKKTSVQTKDHADSLIVQLKCKKVENAYLKAQIQEKVFANAALKNELRKSKRNSVDTKFAKPSILEKPVLQPPRNQSVVRQPNAFISKRPNFSKPQFASKVDVNNVLSKPITPHYLPKVRESTPAKPRHVNTPSSSRNSKKESYGSNDMAHNYYLDEAKKKT</sequence>
<evidence type="ECO:0000313" key="3">
    <source>
        <dbReference type="EMBL" id="GEU49579.1"/>
    </source>
</evidence>
<comment type="caution">
    <text evidence="3">The sequence shown here is derived from an EMBL/GenBank/DDBJ whole genome shotgun (WGS) entry which is preliminary data.</text>
</comment>
<feature type="coiled-coil region" evidence="1">
    <location>
        <begin position="32"/>
        <end position="80"/>
    </location>
</feature>
<dbReference type="EMBL" id="BKCJ010002585">
    <property type="protein sequence ID" value="GEU49579.1"/>
    <property type="molecule type" value="Genomic_DNA"/>
</dbReference>
<accession>A0A6L2KKX5</accession>
<evidence type="ECO:0000256" key="1">
    <source>
        <dbReference type="SAM" id="Coils"/>
    </source>
</evidence>
<feature type="region of interest" description="Disordered" evidence="2">
    <location>
        <begin position="194"/>
        <end position="242"/>
    </location>
</feature>
<proteinExistence type="predicted"/>
<protein>
    <recommendedName>
        <fullName evidence="4">Reverse transcriptase zinc-binding domain-containing protein</fullName>
    </recommendedName>
</protein>
<keyword evidence="1" id="KW-0175">Coiled coil</keyword>
<evidence type="ECO:0008006" key="4">
    <source>
        <dbReference type="Google" id="ProtNLM"/>
    </source>
</evidence>
<gene>
    <name evidence="3" type="ORF">Tci_021557</name>
</gene>
<organism evidence="3">
    <name type="scientific">Tanacetum cinerariifolium</name>
    <name type="common">Dalmatian daisy</name>
    <name type="synonym">Chrysanthemum cinerariifolium</name>
    <dbReference type="NCBI Taxonomy" id="118510"/>
    <lineage>
        <taxon>Eukaryota</taxon>
        <taxon>Viridiplantae</taxon>
        <taxon>Streptophyta</taxon>
        <taxon>Embryophyta</taxon>
        <taxon>Tracheophyta</taxon>
        <taxon>Spermatophyta</taxon>
        <taxon>Magnoliopsida</taxon>
        <taxon>eudicotyledons</taxon>
        <taxon>Gunneridae</taxon>
        <taxon>Pentapetalae</taxon>
        <taxon>asterids</taxon>
        <taxon>campanulids</taxon>
        <taxon>Asterales</taxon>
        <taxon>Asteraceae</taxon>
        <taxon>Asteroideae</taxon>
        <taxon>Anthemideae</taxon>
        <taxon>Anthemidinae</taxon>
        <taxon>Tanacetum</taxon>
    </lineage>
</organism>
<name>A0A6L2KKX5_TANCI</name>
<evidence type="ECO:0000256" key="2">
    <source>
        <dbReference type="SAM" id="MobiDB-lite"/>
    </source>
</evidence>
<dbReference type="AlphaFoldDB" id="A0A6L2KKX5"/>